<evidence type="ECO:0000256" key="1">
    <source>
        <dbReference type="SAM" id="Phobius"/>
    </source>
</evidence>
<proteinExistence type="predicted"/>
<keyword evidence="1" id="KW-0812">Transmembrane</keyword>
<comment type="caution">
    <text evidence="2">The sequence shown here is derived from an EMBL/GenBank/DDBJ whole genome shotgun (WGS) entry which is preliminary data.</text>
</comment>
<gene>
    <name evidence="2" type="ORF">DFJ66_8298</name>
</gene>
<name>A0A495XR36_9PSEU</name>
<dbReference type="EMBL" id="RBXR01000001">
    <property type="protein sequence ID" value="RKT74923.1"/>
    <property type="molecule type" value="Genomic_DNA"/>
</dbReference>
<keyword evidence="1" id="KW-1133">Transmembrane helix</keyword>
<sequence length="218" mass="24367">MTAVMWSQAIGTAFLGVVGVWLAHNIRRQMRVKLAERQADAYVRLWTITAAASPSRTTPLDVAERRELCAGMDRWYFDEGNGVFMPRLTRNLFVAAQSNLICPNDAVQPGVLAEELAELPAADAERRRGCVSIRHLSLLRTQLKVDLSLHLGFDHLSRIYPEDRAFLRACGISDWRRPWRRRPLRAPGRVRPDSCLCGACGRRPIAAPTAPPATSVQV</sequence>
<organism evidence="2 3">
    <name type="scientific">Saccharothrix variisporea</name>
    <dbReference type="NCBI Taxonomy" id="543527"/>
    <lineage>
        <taxon>Bacteria</taxon>
        <taxon>Bacillati</taxon>
        <taxon>Actinomycetota</taxon>
        <taxon>Actinomycetes</taxon>
        <taxon>Pseudonocardiales</taxon>
        <taxon>Pseudonocardiaceae</taxon>
        <taxon>Saccharothrix</taxon>
    </lineage>
</organism>
<keyword evidence="1" id="KW-0472">Membrane</keyword>
<dbReference type="RefSeq" id="WP_121230074.1">
    <property type="nucleotide sequence ID" value="NZ_JBIUBA010000059.1"/>
</dbReference>
<dbReference type="OrthoDB" id="3692019at2"/>
<protein>
    <submittedName>
        <fullName evidence="2">Uncharacterized protein</fullName>
    </submittedName>
</protein>
<dbReference type="Proteomes" id="UP000272729">
    <property type="component" value="Unassembled WGS sequence"/>
</dbReference>
<dbReference type="AlphaFoldDB" id="A0A495XR36"/>
<evidence type="ECO:0000313" key="3">
    <source>
        <dbReference type="Proteomes" id="UP000272729"/>
    </source>
</evidence>
<keyword evidence="3" id="KW-1185">Reference proteome</keyword>
<feature type="transmembrane region" description="Helical" evidence="1">
    <location>
        <begin position="6"/>
        <end position="23"/>
    </location>
</feature>
<accession>A0A495XR36</accession>
<evidence type="ECO:0000313" key="2">
    <source>
        <dbReference type="EMBL" id="RKT74923.1"/>
    </source>
</evidence>
<reference evidence="2 3" key="1">
    <citation type="submission" date="2018-10" db="EMBL/GenBank/DDBJ databases">
        <title>Sequencing the genomes of 1000 actinobacteria strains.</title>
        <authorList>
            <person name="Klenk H.-P."/>
        </authorList>
    </citation>
    <scope>NUCLEOTIDE SEQUENCE [LARGE SCALE GENOMIC DNA]</scope>
    <source>
        <strain evidence="2 3">DSM 43911</strain>
    </source>
</reference>